<organism evidence="1 2">
    <name type="scientific">Scophthalmus maximus</name>
    <name type="common">Turbot</name>
    <name type="synonym">Psetta maxima</name>
    <dbReference type="NCBI Taxonomy" id="52904"/>
    <lineage>
        <taxon>Eukaryota</taxon>
        <taxon>Metazoa</taxon>
        <taxon>Chordata</taxon>
        <taxon>Craniata</taxon>
        <taxon>Vertebrata</taxon>
        <taxon>Euteleostomi</taxon>
        <taxon>Actinopterygii</taxon>
        <taxon>Neopterygii</taxon>
        <taxon>Teleostei</taxon>
        <taxon>Neoteleostei</taxon>
        <taxon>Acanthomorphata</taxon>
        <taxon>Carangaria</taxon>
        <taxon>Pleuronectiformes</taxon>
        <taxon>Pleuronectoidei</taxon>
        <taxon>Scophthalmidae</taxon>
        <taxon>Scophthalmus</taxon>
    </lineage>
</organism>
<comment type="caution">
    <text evidence="1">The sequence shown here is derived from an EMBL/GenBank/DDBJ whole genome shotgun (WGS) entry which is preliminary data.</text>
</comment>
<dbReference type="EMBL" id="VEVO01009457">
    <property type="protein sequence ID" value="KAF0021409.1"/>
    <property type="molecule type" value="Genomic_DNA"/>
</dbReference>
<dbReference type="Proteomes" id="UP000438429">
    <property type="component" value="Unassembled WGS sequence"/>
</dbReference>
<reference evidence="1 2" key="1">
    <citation type="submission" date="2019-06" db="EMBL/GenBank/DDBJ databases">
        <title>Draft genomes of female and male turbot (Scophthalmus maximus).</title>
        <authorList>
            <person name="Xu H."/>
            <person name="Xu X.-W."/>
            <person name="Shao C."/>
            <person name="Chen S."/>
        </authorList>
    </citation>
    <scope>NUCLEOTIDE SEQUENCE [LARGE SCALE GENOMIC DNA]</scope>
    <source>
        <strain evidence="1">Ysfricsl-2016a</strain>
        <tissue evidence="1">Blood</tissue>
    </source>
</reference>
<gene>
    <name evidence="1" type="ORF">F2P81_026337</name>
</gene>
<evidence type="ECO:0000313" key="1">
    <source>
        <dbReference type="EMBL" id="KAF0021409.1"/>
    </source>
</evidence>
<dbReference type="AlphaFoldDB" id="A0A6A4RM99"/>
<name>A0A6A4RM99_SCOMX</name>
<evidence type="ECO:0000313" key="2">
    <source>
        <dbReference type="Proteomes" id="UP000438429"/>
    </source>
</evidence>
<accession>A0A6A4RM99</accession>
<protein>
    <submittedName>
        <fullName evidence="1">Uncharacterized protein</fullName>
    </submittedName>
</protein>
<proteinExistence type="predicted"/>
<sequence>METPLTRFLSSFAELSELFSPPMSELVSAVLDTPLNGLGVIPLVRAIDGLKMSKSYSDALNTVVSACRGEAPRQTCDGTQ</sequence>